<dbReference type="Pfam" id="PF02801">
    <property type="entry name" value="Ketoacyl-synt_C"/>
    <property type="match status" value="1"/>
</dbReference>
<dbReference type="AlphaFoldDB" id="C0JPJ3"/>
<dbReference type="GO" id="GO:0044550">
    <property type="term" value="P:secondary metabolite biosynthetic process"/>
    <property type="evidence" value="ECO:0007669"/>
    <property type="project" value="TreeGrafter"/>
</dbReference>
<dbReference type="InterPro" id="IPR050091">
    <property type="entry name" value="PKS_NRPS_Biosynth_Enz"/>
</dbReference>
<reference evidence="5" key="1">
    <citation type="journal article" date="2009" name="Appl. Environ. Microbiol.">
        <title>Insect-specific polyketide synthases (PKSs), potential PKS-nonribosomal peptide synthetase hybrids, and novel PKS clades in tropical fungi.</title>
        <authorList>
            <person name="Amnuaykanjanasin A."/>
            <person name="Phonghanpot S."/>
            <person name="Sengpanich N."/>
            <person name="Cheevadhanarak S."/>
            <person name="Tanticharoen M."/>
        </authorList>
    </citation>
    <scope>NUCLEOTIDE SEQUENCE</scope>
    <source>
        <strain evidence="5">HinF1R1_7</strain>
    </source>
</reference>
<evidence type="ECO:0000313" key="5">
    <source>
        <dbReference type="EMBL" id="ACM86769.1"/>
    </source>
</evidence>
<evidence type="ECO:0000259" key="4">
    <source>
        <dbReference type="PROSITE" id="PS52004"/>
    </source>
</evidence>
<proteinExistence type="predicted"/>
<dbReference type="Gene3D" id="3.40.47.10">
    <property type="match status" value="1"/>
</dbReference>
<keyword evidence="2" id="KW-0597">Phosphoprotein</keyword>
<keyword evidence="3" id="KW-0808">Transferase</keyword>
<evidence type="ECO:0000256" key="3">
    <source>
        <dbReference type="ARBA" id="ARBA00022679"/>
    </source>
</evidence>
<evidence type="ECO:0000256" key="2">
    <source>
        <dbReference type="ARBA" id="ARBA00022553"/>
    </source>
</evidence>
<accession>C0JPJ3</accession>
<evidence type="ECO:0000256" key="1">
    <source>
        <dbReference type="ARBA" id="ARBA00022450"/>
    </source>
</evidence>
<dbReference type="PANTHER" id="PTHR43775">
    <property type="entry name" value="FATTY ACID SYNTHASE"/>
    <property type="match status" value="1"/>
</dbReference>
<dbReference type="InterPro" id="IPR020841">
    <property type="entry name" value="PKS_Beta-ketoAc_synthase_dom"/>
</dbReference>
<keyword evidence="1" id="KW-0596">Phosphopantetheine</keyword>
<sequence length="235" mass="25532">EAHGTGTPAGDPIEARAVHHAFFDAEGSEKSEKDPLWIGSIKSVIGHTESTAGIASVLKASLAMKHGYIPPNLHFNNLNPEIKPYYGPMQISKELIPWPKLAPGQPRRTSVNSFGFGGTNSHIIMESFEPSRRAPSPSSTINSPFLFSAHSKQSLEDNFAELAVYLDKNPETNASDLAYTLRERRSQLPLRVALSATSIEELRHGLTQPVAPEAVTSKQGDLKILGIFSGHGAQW</sequence>
<dbReference type="GO" id="GO:0006633">
    <property type="term" value="P:fatty acid biosynthetic process"/>
    <property type="evidence" value="ECO:0007669"/>
    <property type="project" value="TreeGrafter"/>
</dbReference>
<dbReference type="InterPro" id="IPR032821">
    <property type="entry name" value="PKS_assoc"/>
</dbReference>
<dbReference type="PROSITE" id="PS52004">
    <property type="entry name" value="KS3_2"/>
    <property type="match status" value="1"/>
</dbReference>
<feature type="non-terminal residue" evidence="5">
    <location>
        <position position="1"/>
    </location>
</feature>
<protein>
    <submittedName>
        <fullName evidence="5">Polyketide synthase</fullName>
    </submittedName>
</protein>
<dbReference type="InterPro" id="IPR014031">
    <property type="entry name" value="Ketoacyl_synth_C"/>
</dbReference>
<dbReference type="CDD" id="cd00833">
    <property type="entry name" value="PKS"/>
    <property type="match status" value="1"/>
</dbReference>
<dbReference type="Pfam" id="PF16197">
    <property type="entry name" value="KAsynt_C_assoc"/>
    <property type="match status" value="1"/>
</dbReference>
<feature type="domain" description="Ketosynthase family 3 (KS3)" evidence="4">
    <location>
        <begin position="1"/>
        <end position="127"/>
    </location>
</feature>
<feature type="non-terminal residue" evidence="5">
    <location>
        <position position="235"/>
    </location>
</feature>
<organism evidence="5">
    <name type="scientific">Hirsutella nivea</name>
    <dbReference type="NCBI Taxonomy" id="587367"/>
    <lineage>
        <taxon>Eukaryota</taxon>
        <taxon>Fungi</taxon>
        <taxon>Dikarya</taxon>
        <taxon>Ascomycota</taxon>
        <taxon>Pezizomycotina</taxon>
        <taxon>Sordariomycetes</taxon>
        <taxon>Hypocreomycetidae</taxon>
        <taxon>Hypocreales</taxon>
        <taxon>Ophiocordycipitaceae</taxon>
        <taxon>Hirsutella</taxon>
    </lineage>
</organism>
<dbReference type="GO" id="GO:0004312">
    <property type="term" value="F:fatty acid synthase activity"/>
    <property type="evidence" value="ECO:0007669"/>
    <property type="project" value="TreeGrafter"/>
</dbReference>
<dbReference type="PANTHER" id="PTHR43775:SF20">
    <property type="entry name" value="HYBRID PKS-NRPS SYNTHETASE APDA"/>
    <property type="match status" value="1"/>
</dbReference>
<name>C0JPJ3_9HYPO</name>
<dbReference type="SMART" id="SM00825">
    <property type="entry name" value="PKS_KS"/>
    <property type="match status" value="1"/>
</dbReference>
<dbReference type="EMBL" id="FJ392265">
    <property type="protein sequence ID" value="ACM86769.1"/>
    <property type="molecule type" value="Genomic_DNA"/>
</dbReference>
<dbReference type="InterPro" id="IPR016039">
    <property type="entry name" value="Thiolase-like"/>
</dbReference>
<dbReference type="SUPFAM" id="SSF53901">
    <property type="entry name" value="Thiolase-like"/>
    <property type="match status" value="1"/>
</dbReference>
<dbReference type="Gene3D" id="3.30.70.3290">
    <property type="match status" value="1"/>
</dbReference>